<evidence type="ECO:0000259" key="1">
    <source>
        <dbReference type="Pfam" id="PF04965"/>
    </source>
</evidence>
<sequence length="131" mass="14913">MADFHGTGWKFPVRVNARGGLSWVSGSQSIEESIWLILSTPLKSRVMEPRFGCGIHQYLFAPNDTNTRALIIRAVQQALLKWEPRIDLLDVRGETTPGEPNHLLIHVDYRIRANNAFHNLVYPFYINEGLA</sequence>
<organism evidence="2 3">
    <name type="scientific">Marinobacter lacisalsi</name>
    <dbReference type="NCBI Taxonomy" id="475979"/>
    <lineage>
        <taxon>Bacteria</taxon>
        <taxon>Pseudomonadati</taxon>
        <taxon>Pseudomonadota</taxon>
        <taxon>Gammaproteobacteria</taxon>
        <taxon>Pseudomonadales</taxon>
        <taxon>Marinobacteraceae</taxon>
        <taxon>Marinobacter</taxon>
    </lineage>
</organism>
<protein>
    <submittedName>
        <fullName evidence="2">GPW/gp25 family protein</fullName>
    </submittedName>
</protein>
<dbReference type="Gene3D" id="3.10.450.40">
    <property type="match status" value="1"/>
</dbReference>
<evidence type="ECO:0000313" key="2">
    <source>
        <dbReference type="EMBL" id="MFC4260977.1"/>
    </source>
</evidence>
<dbReference type="InterPro" id="IPR007048">
    <property type="entry name" value="IraD/Gp25-like"/>
</dbReference>
<feature type="domain" description="IraD/Gp25-like" evidence="1">
    <location>
        <begin position="25"/>
        <end position="115"/>
    </location>
</feature>
<comment type="caution">
    <text evidence="2">The sequence shown here is derived from an EMBL/GenBank/DDBJ whole genome shotgun (WGS) entry which is preliminary data.</text>
</comment>
<name>A0ABV8QMM5_9GAMM</name>
<accession>A0ABV8QMM5</accession>
<evidence type="ECO:0000313" key="3">
    <source>
        <dbReference type="Proteomes" id="UP001595798"/>
    </source>
</evidence>
<dbReference type="RefSeq" id="WP_379890051.1">
    <property type="nucleotide sequence ID" value="NZ_JBHSDI010000062.1"/>
</dbReference>
<dbReference type="EMBL" id="JBHSDI010000062">
    <property type="protein sequence ID" value="MFC4260977.1"/>
    <property type="molecule type" value="Genomic_DNA"/>
</dbReference>
<dbReference type="Proteomes" id="UP001595798">
    <property type="component" value="Unassembled WGS sequence"/>
</dbReference>
<dbReference type="Pfam" id="PF04965">
    <property type="entry name" value="GPW_gp25"/>
    <property type="match status" value="1"/>
</dbReference>
<proteinExistence type="predicted"/>
<reference evidence="3" key="1">
    <citation type="journal article" date="2019" name="Int. J. Syst. Evol. Microbiol.">
        <title>The Global Catalogue of Microorganisms (GCM) 10K type strain sequencing project: providing services to taxonomists for standard genome sequencing and annotation.</title>
        <authorList>
            <consortium name="The Broad Institute Genomics Platform"/>
            <consortium name="The Broad Institute Genome Sequencing Center for Infectious Disease"/>
            <person name="Wu L."/>
            <person name="Ma J."/>
        </authorList>
    </citation>
    <scope>NUCLEOTIDE SEQUENCE [LARGE SCALE GENOMIC DNA]</scope>
    <source>
        <strain evidence="3">CECT 7297</strain>
    </source>
</reference>
<gene>
    <name evidence="2" type="ORF">ACFOZ5_18305</name>
</gene>
<dbReference type="SUPFAM" id="SSF160719">
    <property type="entry name" value="gpW/gp25-like"/>
    <property type="match status" value="1"/>
</dbReference>
<keyword evidence="3" id="KW-1185">Reference proteome</keyword>